<reference evidence="1" key="1">
    <citation type="submission" date="2020-06" db="EMBL/GenBank/DDBJ databases">
        <title>Unique genomic features of the anaerobic methanotrophic archaea.</title>
        <authorList>
            <person name="Chadwick G.L."/>
            <person name="Skennerton C.T."/>
            <person name="Laso-Perez R."/>
            <person name="Leu A.O."/>
            <person name="Speth D.R."/>
            <person name="Yu H."/>
            <person name="Morgan-Lang C."/>
            <person name="Hatzenpichler R."/>
            <person name="Goudeau D."/>
            <person name="Malmstrom R."/>
            <person name="Brazelton W.J."/>
            <person name="Woyke T."/>
            <person name="Hallam S.J."/>
            <person name="Tyson G.W."/>
            <person name="Wegener G."/>
            <person name="Boetius A."/>
            <person name="Orphan V."/>
        </authorList>
    </citation>
    <scope>NUCLEOTIDE SEQUENCE</scope>
</reference>
<proteinExistence type="predicted"/>
<evidence type="ECO:0000313" key="1">
    <source>
        <dbReference type="EMBL" id="QNO50260.1"/>
    </source>
</evidence>
<name>A0A7G9YQH6_9EURY</name>
<protein>
    <submittedName>
        <fullName evidence="1">Uncharacterized protein</fullName>
    </submittedName>
</protein>
<dbReference type="AlphaFoldDB" id="A0A7G9YQH6"/>
<sequence length="105" mass="11598">MTPSAFIASCTAPAIFIESSAAAIPVNPEQSSIIKPSIAIVFISVTSYKHFSIFAVVSSARWHCVVHSILAEHHRERTRLLKIQIPISCEISIINLEMYDLSDDD</sequence>
<organism evidence="1">
    <name type="scientific">Candidatus Methanogaster sp. ANME-2c ERB4</name>
    <dbReference type="NCBI Taxonomy" id="2759911"/>
    <lineage>
        <taxon>Archaea</taxon>
        <taxon>Methanobacteriati</taxon>
        <taxon>Methanobacteriota</taxon>
        <taxon>Stenosarchaea group</taxon>
        <taxon>Methanomicrobia</taxon>
        <taxon>Methanosarcinales</taxon>
        <taxon>ANME-2 cluster</taxon>
        <taxon>Candidatus Methanogasteraceae</taxon>
        <taxon>Candidatus Methanogaster</taxon>
    </lineage>
</organism>
<dbReference type="EMBL" id="MT631416">
    <property type="protein sequence ID" value="QNO50260.1"/>
    <property type="molecule type" value="Genomic_DNA"/>
</dbReference>
<accession>A0A7G9YQH6</accession>
<gene>
    <name evidence="1" type="ORF">HOIKONPE_00004</name>
</gene>